<evidence type="ECO:0000313" key="8">
    <source>
        <dbReference type="Proteomes" id="UP001523392"/>
    </source>
</evidence>
<dbReference type="RefSeq" id="WP_252953664.1">
    <property type="nucleotide sequence ID" value="NZ_JAFIRR010000076.1"/>
</dbReference>
<evidence type="ECO:0000256" key="4">
    <source>
        <dbReference type="ARBA" id="ARBA00023002"/>
    </source>
</evidence>
<keyword evidence="8" id="KW-1185">Reference proteome</keyword>
<accession>A0ABT1D525</accession>
<keyword evidence="3 7" id="KW-0223">Dioxygenase</keyword>
<dbReference type="GO" id="GO:0051213">
    <property type="term" value="F:dioxygenase activity"/>
    <property type="evidence" value="ECO:0007669"/>
    <property type="project" value="UniProtKB-KW"/>
</dbReference>
<name>A0ABT1D525_9PROT</name>
<evidence type="ECO:0000259" key="6">
    <source>
        <dbReference type="Pfam" id="PF02668"/>
    </source>
</evidence>
<dbReference type="InterPro" id="IPR042098">
    <property type="entry name" value="TauD-like_sf"/>
</dbReference>
<dbReference type="InterPro" id="IPR003819">
    <property type="entry name" value="TauD/TfdA-like"/>
</dbReference>
<dbReference type="Gene3D" id="3.60.130.10">
    <property type="entry name" value="Clavaminate synthase-like"/>
    <property type="match status" value="1"/>
</dbReference>
<dbReference type="SUPFAM" id="SSF51197">
    <property type="entry name" value="Clavaminate synthase-like"/>
    <property type="match status" value="1"/>
</dbReference>
<organism evidence="7 8">
    <name type="scientific">Siccirubricoccus soli</name>
    <dbReference type="NCBI Taxonomy" id="2899147"/>
    <lineage>
        <taxon>Bacteria</taxon>
        <taxon>Pseudomonadati</taxon>
        <taxon>Pseudomonadota</taxon>
        <taxon>Alphaproteobacteria</taxon>
        <taxon>Acetobacterales</taxon>
        <taxon>Roseomonadaceae</taxon>
        <taxon>Siccirubricoccus</taxon>
    </lineage>
</organism>
<comment type="similarity">
    <text evidence="1">Belongs to the TfdA dioxygenase family.</text>
</comment>
<dbReference type="InterPro" id="IPR051323">
    <property type="entry name" value="AtsK-like"/>
</dbReference>
<protein>
    <submittedName>
        <fullName evidence="7">TauD/TfdA family dioxygenase</fullName>
    </submittedName>
</protein>
<dbReference type="PANTHER" id="PTHR30468:SF1">
    <property type="entry name" value="ALPHA-KETOGLUTARATE-DEPENDENT SULFONATE DIOXYGENASE"/>
    <property type="match status" value="1"/>
</dbReference>
<dbReference type="PANTHER" id="PTHR30468">
    <property type="entry name" value="ALPHA-KETOGLUTARATE-DEPENDENT SULFONATE DIOXYGENASE"/>
    <property type="match status" value="1"/>
</dbReference>
<reference evidence="7 8" key="1">
    <citation type="submission" date="2021-12" db="EMBL/GenBank/DDBJ databases">
        <title>Siccirubricoccus leaddurans sp. nov., a high concentration Zn2+ tolerance bacterium.</title>
        <authorList>
            <person name="Cao Y."/>
        </authorList>
    </citation>
    <scope>NUCLEOTIDE SEQUENCE [LARGE SCALE GENOMIC DNA]</scope>
    <source>
        <strain evidence="7 8">KC 17139</strain>
    </source>
</reference>
<dbReference type="Pfam" id="PF02668">
    <property type="entry name" value="TauD"/>
    <property type="match status" value="1"/>
</dbReference>
<keyword evidence="5" id="KW-0408">Iron</keyword>
<dbReference type="Proteomes" id="UP001523392">
    <property type="component" value="Unassembled WGS sequence"/>
</dbReference>
<evidence type="ECO:0000256" key="1">
    <source>
        <dbReference type="ARBA" id="ARBA00005896"/>
    </source>
</evidence>
<evidence type="ECO:0000256" key="2">
    <source>
        <dbReference type="ARBA" id="ARBA00022723"/>
    </source>
</evidence>
<feature type="domain" description="TauD/TfdA-like" evidence="6">
    <location>
        <begin position="10"/>
        <end position="280"/>
    </location>
</feature>
<proteinExistence type="inferred from homology"/>
<comment type="caution">
    <text evidence="7">The sequence shown here is derived from an EMBL/GenBank/DDBJ whole genome shotgun (WGS) entry which is preliminary data.</text>
</comment>
<sequence length="293" mass="32786">MRIIPNNAGLGARVEDIDLARPLSPADHRTVLRALGQYGVLCFPGQDLEAPHLSDFGSRFGELEVNVANMFHAPGHPEVMILSNMRDAAGKPLGLNDAGQGWHTDMSYSKDIALANALHAKLVPLRDGRPLGATQFRNMHAAYDDLPAELVARLEGRVAVHDFEKFWDVMRQRPGSIRKALTPEQRAKKPPVEQPIFRVHPITGRRVLYCNPGYAMYIPGMDRTESDAVLEFLFRHQAQEKYLYSHDWAPGDLLMWDNIGTVHNAVADYGPTEHRYILRVQVMATLDYAAMAA</sequence>
<evidence type="ECO:0000256" key="3">
    <source>
        <dbReference type="ARBA" id="ARBA00022964"/>
    </source>
</evidence>
<evidence type="ECO:0000256" key="5">
    <source>
        <dbReference type="ARBA" id="ARBA00023004"/>
    </source>
</evidence>
<keyword evidence="4" id="KW-0560">Oxidoreductase</keyword>
<keyword evidence="2" id="KW-0479">Metal-binding</keyword>
<dbReference type="EMBL" id="JAFIRR010000076">
    <property type="protein sequence ID" value="MCO6417036.1"/>
    <property type="molecule type" value="Genomic_DNA"/>
</dbReference>
<gene>
    <name evidence="7" type="ORF">JYK14_12810</name>
</gene>
<evidence type="ECO:0000313" key="7">
    <source>
        <dbReference type="EMBL" id="MCO6417036.1"/>
    </source>
</evidence>